<keyword evidence="5" id="KW-0805">Transcription regulation</keyword>
<keyword evidence="7" id="KW-0539">Nucleus</keyword>
<reference evidence="11" key="1">
    <citation type="submission" date="2021-01" db="EMBL/GenBank/DDBJ databases">
        <authorList>
            <person name="Corre E."/>
            <person name="Pelletier E."/>
            <person name="Niang G."/>
            <person name="Scheremetjew M."/>
            <person name="Finn R."/>
            <person name="Kale V."/>
            <person name="Holt S."/>
            <person name="Cochrane G."/>
            <person name="Meng A."/>
            <person name="Brown T."/>
            <person name="Cohen L."/>
        </authorList>
    </citation>
    <scope>NUCLEOTIDE SEQUENCE</scope>
    <source>
        <strain evidence="11">CCMP3278</strain>
    </source>
</reference>
<dbReference type="Gene3D" id="3.30.160.60">
    <property type="entry name" value="Classic Zinc Finger"/>
    <property type="match status" value="2"/>
</dbReference>
<dbReference type="PANTHER" id="PTHR46179:SF13">
    <property type="entry name" value="C2H2-TYPE DOMAIN-CONTAINING PROTEIN"/>
    <property type="match status" value="1"/>
</dbReference>
<evidence type="ECO:0000256" key="6">
    <source>
        <dbReference type="ARBA" id="ARBA00023163"/>
    </source>
</evidence>
<dbReference type="PROSITE" id="PS00028">
    <property type="entry name" value="ZINC_FINGER_C2H2_1"/>
    <property type="match status" value="2"/>
</dbReference>
<dbReference type="AlphaFoldDB" id="A0A7S0ZCV2"/>
<dbReference type="InterPro" id="IPR013087">
    <property type="entry name" value="Znf_C2H2_type"/>
</dbReference>
<evidence type="ECO:0000256" key="1">
    <source>
        <dbReference type="ARBA" id="ARBA00004123"/>
    </source>
</evidence>
<dbReference type="InterPro" id="IPR051061">
    <property type="entry name" value="Zinc_finger_trans_reg"/>
</dbReference>
<name>A0A7S0ZCV2_9RHOD</name>
<evidence type="ECO:0000256" key="3">
    <source>
        <dbReference type="ARBA" id="ARBA00022771"/>
    </source>
</evidence>
<comment type="subcellular location">
    <subcellularLocation>
        <location evidence="1">Nucleus</location>
    </subcellularLocation>
</comment>
<dbReference type="GO" id="GO:0008270">
    <property type="term" value="F:zinc ion binding"/>
    <property type="evidence" value="ECO:0007669"/>
    <property type="project" value="UniProtKB-KW"/>
</dbReference>
<keyword evidence="2" id="KW-0479">Metal-binding</keyword>
<feature type="region of interest" description="Disordered" evidence="9">
    <location>
        <begin position="326"/>
        <end position="354"/>
    </location>
</feature>
<dbReference type="PROSITE" id="PS50157">
    <property type="entry name" value="ZINC_FINGER_C2H2_2"/>
    <property type="match status" value="3"/>
</dbReference>
<dbReference type="GO" id="GO:0005634">
    <property type="term" value="C:nucleus"/>
    <property type="evidence" value="ECO:0007669"/>
    <property type="project" value="UniProtKB-SubCell"/>
</dbReference>
<protein>
    <recommendedName>
        <fullName evidence="10">C2H2-type domain-containing protein</fullName>
    </recommendedName>
</protein>
<evidence type="ECO:0000259" key="10">
    <source>
        <dbReference type="PROSITE" id="PS50157"/>
    </source>
</evidence>
<organism evidence="11">
    <name type="scientific">Timspurckia oligopyrenoides</name>
    <dbReference type="NCBI Taxonomy" id="708627"/>
    <lineage>
        <taxon>Eukaryota</taxon>
        <taxon>Rhodophyta</taxon>
        <taxon>Bangiophyceae</taxon>
        <taxon>Porphyridiales</taxon>
        <taxon>Porphyridiaceae</taxon>
        <taxon>Timspurckia</taxon>
    </lineage>
</organism>
<dbReference type="SMART" id="SM00355">
    <property type="entry name" value="ZnF_C2H2"/>
    <property type="match status" value="3"/>
</dbReference>
<dbReference type="SUPFAM" id="SSF57667">
    <property type="entry name" value="beta-beta-alpha zinc fingers"/>
    <property type="match status" value="2"/>
</dbReference>
<proteinExistence type="predicted"/>
<dbReference type="Pfam" id="PF00096">
    <property type="entry name" value="zf-C2H2"/>
    <property type="match status" value="2"/>
</dbReference>
<accession>A0A7S0ZCV2</accession>
<dbReference type="InterPro" id="IPR036236">
    <property type="entry name" value="Znf_C2H2_sf"/>
</dbReference>
<keyword evidence="4" id="KW-0862">Zinc</keyword>
<feature type="compositionally biased region" description="Polar residues" evidence="9">
    <location>
        <begin position="341"/>
        <end position="354"/>
    </location>
</feature>
<sequence>MDTVDSLLRLPAAREWLLDRSSSREAREDPESFRFSFSGVQLLEGEADPWLLEPSFNTLTLKGYESGLALLWSAPESCPGLRLSKMHTSSCGGLRVVSSRSVGHFSKSEYAIVVFFSWLEDGSLVVSFNKVTFTTRYVQSYRFEWQIGDVLRPSRLLSTIESTGERVMRDQDVIVATTLIEKNNEGRENVERESFWKRWVEVVKMNWEGNWEVIYKIHTVLHGEKVFRFGESCFTKHDEHLLDNIDNIAEGFFNNFVANVSCEVDLNGPFLPSEHIYGDALASSGDNWLLPQILEEEPRESPILNPISNPKTESISFLLYPSSQAHFRDSDSGGASDEKSGTLNPSTLSAERNSTPSGKIYVCVFCEKRCDDEKVLEKHVLVKHAKQAPYECKLCGVRFSVKCNLTRHVLNVHNHNRPFKCTVDSCQWSFSQKFDLRRHLKRKHNKVGDEAEVLIEISKVK</sequence>
<evidence type="ECO:0000256" key="9">
    <source>
        <dbReference type="SAM" id="MobiDB-lite"/>
    </source>
</evidence>
<evidence type="ECO:0000256" key="8">
    <source>
        <dbReference type="PROSITE-ProRule" id="PRU00042"/>
    </source>
</evidence>
<evidence type="ECO:0000256" key="4">
    <source>
        <dbReference type="ARBA" id="ARBA00022833"/>
    </source>
</evidence>
<dbReference type="PANTHER" id="PTHR46179">
    <property type="entry name" value="ZINC FINGER PROTEIN"/>
    <property type="match status" value="1"/>
</dbReference>
<feature type="compositionally biased region" description="Basic and acidic residues" evidence="9">
    <location>
        <begin position="326"/>
        <end position="340"/>
    </location>
</feature>
<keyword evidence="3 8" id="KW-0863">Zinc-finger</keyword>
<evidence type="ECO:0000313" key="11">
    <source>
        <dbReference type="EMBL" id="CAD8817886.1"/>
    </source>
</evidence>
<feature type="domain" description="C2H2-type" evidence="10">
    <location>
        <begin position="419"/>
        <end position="444"/>
    </location>
</feature>
<dbReference type="EMBL" id="HBFP01003200">
    <property type="protein sequence ID" value="CAD8817886.1"/>
    <property type="molecule type" value="Transcribed_RNA"/>
</dbReference>
<evidence type="ECO:0000256" key="7">
    <source>
        <dbReference type="ARBA" id="ARBA00023242"/>
    </source>
</evidence>
<feature type="domain" description="C2H2-type" evidence="10">
    <location>
        <begin position="361"/>
        <end position="389"/>
    </location>
</feature>
<evidence type="ECO:0000256" key="2">
    <source>
        <dbReference type="ARBA" id="ARBA00022723"/>
    </source>
</evidence>
<dbReference type="GO" id="GO:0006357">
    <property type="term" value="P:regulation of transcription by RNA polymerase II"/>
    <property type="evidence" value="ECO:0007669"/>
    <property type="project" value="TreeGrafter"/>
</dbReference>
<evidence type="ECO:0000256" key="5">
    <source>
        <dbReference type="ARBA" id="ARBA00023015"/>
    </source>
</evidence>
<feature type="domain" description="C2H2-type" evidence="10">
    <location>
        <begin position="390"/>
        <end position="418"/>
    </location>
</feature>
<gene>
    <name evidence="11" type="ORF">TOLI1172_LOCUS2275</name>
</gene>
<keyword evidence="6" id="KW-0804">Transcription</keyword>